<keyword evidence="7" id="KW-1133">Transmembrane helix</keyword>
<evidence type="ECO:0000256" key="6">
    <source>
        <dbReference type="ARBA" id="ARBA00022833"/>
    </source>
</evidence>
<keyword evidence="5 10" id="KW-0378">Hydrolase</keyword>
<accession>A0A8T5UUL8</accession>
<evidence type="ECO:0000259" key="11">
    <source>
        <dbReference type="Pfam" id="PF01435"/>
    </source>
</evidence>
<dbReference type="InterPro" id="IPR001915">
    <property type="entry name" value="Peptidase_M48"/>
</dbReference>
<dbReference type="Gene3D" id="3.30.2010.10">
    <property type="entry name" value="Metalloproteases ('zincins'), catalytic domain"/>
    <property type="match status" value="1"/>
</dbReference>
<evidence type="ECO:0000256" key="1">
    <source>
        <dbReference type="ARBA" id="ARBA00022475"/>
    </source>
</evidence>
<dbReference type="AlphaFoldDB" id="A0A8T5UUL8"/>
<dbReference type="EMBL" id="JAIOUQ010000008">
    <property type="protein sequence ID" value="MBZ2165907.1"/>
    <property type="molecule type" value="Genomic_DNA"/>
</dbReference>
<keyword evidence="6 10" id="KW-0862">Zinc</keyword>
<reference evidence="13" key="1">
    <citation type="journal article" date="2022" name="Microbiol. Resour. Announc.">
        <title>Draft Genome Sequence of a Methanogenic Archaeon from West Spitsbergen Permafrost.</title>
        <authorList>
            <person name="Trubitsyn V."/>
            <person name="Rivkina E."/>
            <person name="Shcherbakova V."/>
        </authorList>
    </citation>
    <scope>NUCLEOTIDE SEQUENCE [LARGE SCALE GENOMIC DNA]</scope>
    <source>
        <strain evidence="13">VT</strain>
    </source>
</reference>
<dbReference type="PANTHER" id="PTHR43221:SF3">
    <property type="entry name" value="SLL1280 PROTEIN"/>
    <property type="match status" value="1"/>
</dbReference>
<keyword evidence="4" id="KW-0479">Metal-binding</keyword>
<evidence type="ECO:0000256" key="3">
    <source>
        <dbReference type="ARBA" id="ARBA00022692"/>
    </source>
</evidence>
<sequence length="335" mass="38168">MASEQLLMLNPNEYEHKLDRKALETLEKTPGLKKFGINQMKDVEKQVRLIHTGSSIKVTHNHFSEIHEILQEACNNIYLKKIPDMYINSGWDINASTIGSKEPIIMLNSGAVEYLTPEELLCVIGHEAGHIKSGHTTYKNMVNTFSYWSSIITDITLGFGGLLQESLQKALNYWSQMSEFTADRAGLLACQDIEVAIHVEMKLSGVPPKLYDKMDTDEFINQAKEFMSLDSDLSYKTYKTLFNLDLDHPWSVMRAFELMKWVEKGKYQQLLDIHCKKNIEDLDKICLKCGAEFNCDQTFCGICGSKHHRTCTECGSKIKGKEKFCGVCGNELWAR</sequence>
<keyword evidence="3" id="KW-0812">Transmembrane</keyword>
<protein>
    <submittedName>
        <fullName evidence="12">M48 family metallopeptidase</fullName>
    </submittedName>
</protein>
<evidence type="ECO:0000256" key="5">
    <source>
        <dbReference type="ARBA" id="ARBA00022801"/>
    </source>
</evidence>
<evidence type="ECO:0000256" key="9">
    <source>
        <dbReference type="ARBA" id="ARBA00023136"/>
    </source>
</evidence>
<keyword evidence="13" id="KW-1185">Reference proteome</keyword>
<keyword evidence="2 10" id="KW-0645">Protease</keyword>
<dbReference type="CDD" id="cd07325">
    <property type="entry name" value="M48_Ste24p_like"/>
    <property type="match status" value="1"/>
</dbReference>
<comment type="caution">
    <text evidence="12">The sequence shown here is derived from an EMBL/GenBank/DDBJ whole genome shotgun (WGS) entry which is preliminary data.</text>
</comment>
<feature type="domain" description="Peptidase M48" evidence="11">
    <location>
        <begin position="63"/>
        <end position="260"/>
    </location>
</feature>
<evidence type="ECO:0000256" key="4">
    <source>
        <dbReference type="ARBA" id="ARBA00022723"/>
    </source>
</evidence>
<gene>
    <name evidence="12" type="ORF">K8N75_07630</name>
</gene>
<dbReference type="GO" id="GO:0006508">
    <property type="term" value="P:proteolysis"/>
    <property type="evidence" value="ECO:0007669"/>
    <property type="project" value="UniProtKB-KW"/>
</dbReference>
<dbReference type="InterPro" id="IPR050083">
    <property type="entry name" value="HtpX_protease"/>
</dbReference>
<dbReference type="PANTHER" id="PTHR43221">
    <property type="entry name" value="PROTEASE HTPX"/>
    <property type="match status" value="1"/>
</dbReference>
<dbReference type="RefSeq" id="WP_223791501.1">
    <property type="nucleotide sequence ID" value="NZ_JAIOUQ010000008.1"/>
</dbReference>
<evidence type="ECO:0000256" key="10">
    <source>
        <dbReference type="RuleBase" id="RU003983"/>
    </source>
</evidence>
<name>A0A8T5UUL8_9EURY</name>
<comment type="similarity">
    <text evidence="10">Belongs to the peptidase M48 family.</text>
</comment>
<keyword evidence="1" id="KW-1003">Cell membrane</keyword>
<organism evidence="12 13">
    <name type="scientific">Methanobacterium spitsbergense</name>
    <dbReference type="NCBI Taxonomy" id="2874285"/>
    <lineage>
        <taxon>Archaea</taxon>
        <taxon>Methanobacteriati</taxon>
        <taxon>Methanobacteriota</taxon>
        <taxon>Methanomada group</taxon>
        <taxon>Methanobacteria</taxon>
        <taxon>Methanobacteriales</taxon>
        <taxon>Methanobacteriaceae</taxon>
        <taxon>Methanobacterium</taxon>
    </lineage>
</organism>
<keyword evidence="9" id="KW-0472">Membrane</keyword>
<dbReference type="Proteomes" id="UP000825933">
    <property type="component" value="Unassembled WGS sequence"/>
</dbReference>
<dbReference type="Pfam" id="PF01435">
    <property type="entry name" value="Peptidase_M48"/>
    <property type="match status" value="1"/>
</dbReference>
<evidence type="ECO:0000256" key="8">
    <source>
        <dbReference type="ARBA" id="ARBA00023049"/>
    </source>
</evidence>
<dbReference type="GO" id="GO:0046872">
    <property type="term" value="F:metal ion binding"/>
    <property type="evidence" value="ECO:0007669"/>
    <property type="project" value="UniProtKB-KW"/>
</dbReference>
<evidence type="ECO:0000313" key="12">
    <source>
        <dbReference type="EMBL" id="MBZ2165907.1"/>
    </source>
</evidence>
<dbReference type="GO" id="GO:0004222">
    <property type="term" value="F:metalloendopeptidase activity"/>
    <property type="evidence" value="ECO:0007669"/>
    <property type="project" value="InterPro"/>
</dbReference>
<keyword evidence="8 10" id="KW-0482">Metalloprotease</keyword>
<evidence type="ECO:0000256" key="2">
    <source>
        <dbReference type="ARBA" id="ARBA00022670"/>
    </source>
</evidence>
<evidence type="ECO:0000313" key="13">
    <source>
        <dbReference type="Proteomes" id="UP000825933"/>
    </source>
</evidence>
<comment type="cofactor">
    <cofactor evidence="10">
        <name>Zn(2+)</name>
        <dbReference type="ChEBI" id="CHEBI:29105"/>
    </cofactor>
    <text evidence="10">Binds 1 zinc ion per subunit.</text>
</comment>
<evidence type="ECO:0000256" key="7">
    <source>
        <dbReference type="ARBA" id="ARBA00022989"/>
    </source>
</evidence>
<proteinExistence type="inferred from homology"/>